<keyword evidence="6" id="KW-1185">Reference proteome</keyword>
<reference evidence="5" key="1">
    <citation type="submission" date="2024-02" db="EMBL/GenBank/DDBJ databases">
        <authorList>
            <consortium name="ELIXIR-Norway"/>
            <consortium name="Elixir Norway"/>
        </authorList>
    </citation>
    <scope>NUCLEOTIDE SEQUENCE</scope>
</reference>
<evidence type="ECO:0000313" key="5">
    <source>
        <dbReference type="EMBL" id="CAK9196783.1"/>
    </source>
</evidence>
<dbReference type="InterPro" id="IPR000198">
    <property type="entry name" value="RhoGAP_dom"/>
</dbReference>
<dbReference type="SMART" id="SM00285">
    <property type="entry name" value="PBD"/>
    <property type="match status" value="1"/>
</dbReference>
<feature type="domain" description="Rho-GAP" evidence="4">
    <location>
        <begin position="192"/>
        <end position="373"/>
    </location>
</feature>
<gene>
    <name evidence="5" type="ORF">CSSPTR1EN2_LOCUS3646</name>
</gene>
<evidence type="ECO:0008006" key="7">
    <source>
        <dbReference type="Google" id="ProtNLM"/>
    </source>
</evidence>
<name>A0ABP0THK4_9BRYO</name>
<dbReference type="Pfam" id="PF00620">
    <property type="entry name" value="RhoGAP"/>
    <property type="match status" value="1"/>
</dbReference>
<sequence>MTALALGTNQRSSSLQQQLVSENNICCETQEDQDQDYCSSSLIRPHEIEEDPFGGNTRQRNAEEAAAATGCQLPVQVAELLLVTVTSSKSFLTCQAVVASAQKLEKQESEEEAVGAQLLEEEEEKKKMKLRETLKQVVRRPLDIMDIGRPTDLEHIAHVTFDRRIGFQGLPQEYENEVPCPTPSASQSVFGVSAESMQCSYDLQGNMVPTLLLSLQKRLYEKGGLKVEGIFRINPENGHEGFVLEQLNKGIVPSDEIDVHAMASLIKKWFRELPKGVLDELSPEAVLRCHGEKETLALIKQLPSTEAALLDWVLNLMADVAEEEASNKMNARSIATIFAPNMTKMTDPLTALMHVVQVMNLLNTLIIHTLKQRQATLQSPESTTSPLSSPEIITTTEFQEYVKVSEHGNHAAAAHHEESKEHSCPGVKNLASDKFLNCDMIENNSS</sequence>
<dbReference type="InterPro" id="IPR008936">
    <property type="entry name" value="Rho_GTPase_activation_prot"/>
</dbReference>
<accession>A0ABP0THK4</accession>
<dbReference type="CDD" id="cd00159">
    <property type="entry name" value="RhoGAP"/>
    <property type="match status" value="1"/>
</dbReference>
<dbReference type="PANTHER" id="PTHR23177">
    <property type="entry name" value="MKIAA1688 PROTEIN"/>
    <property type="match status" value="1"/>
</dbReference>
<proteinExistence type="predicted"/>
<dbReference type="InterPro" id="IPR000095">
    <property type="entry name" value="CRIB_dom"/>
</dbReference>
<evidence type="ECO:0000256" key="2">
    <source>
        <dbReference type="SAM" id="Coils"/>
    </source>
</evidence>
<dbReference type="InterPro" id="IPR044785">
    <property type="entry name" value="RopGAP1-5"/>
</dbReference>
<keyword evidence="1" id="KW-0343">GTPase activation</keyword>
<protein>
    <recommendedName>
        <fullName evidence="7">Rho-GAP domain-containing protein</fullName>
    </recommendedName>
</protein>
<evidence type="ECO:0000259" key="4">
    <source>
        <dbReference type="PROSITE" id="PS50238"/>
    </source>
</evidence>
<dbReference type="SUPFAM" id="SSF48350">
    <property type="entry name" value="GTPase activation domain, GAP"/>
    <property type="match status" value="1"/>
</dbReference>
<keyword evidence="2" id="KW-0175">Coiled coil</keyword>
<dbReference type="PROSITE" id="PS50108">
    <property type="entry name" value="CRIB"/>
    <property type="match status" value="1"/>
</dbReference>
<dbReference type="PANTHER" id="PTHR23177:SF35">
    <property type="entry name" value="RHO GTPASE-ACTIVATING PROTEIN GACA"/>
    <property type="match status" value="1"/>
</dbReference>
<dbReference type="Gene3D" id="1.10.555.10">
    <property type="entry name" value="Rho GTPase activation protein"/>
    <property type="match status" value="1"/>
</dbReference>
<evidence type="ECO:0000256" key="1">
    <source>
        <dbReference type="ARBA" id="ARBA00022468"/>
    </source>
</evidence>
<dbReference type="SMART" id="SM00324">
    <property type="entry name" value="RhoGAP"/>
    <property type="match status" value="1"/>
</dbReference>
<feature type="domain" description="CRIB" evidence="3">
    <location>
        <begin position="147"/>
        <end position="160"/>
    </location>
</feature>
<evidence type="ECO:0000259" key="3">
    <source>
        <dbReference type="PROSITE" id="PS50108"/>
    </source>
</evidence>
<dbReference type="Proteomes" id="UP001497512">
    <property type="component" value="Chromosome 11"/>
</dbReference>
<dbReference type="Pfam" id="PF00786">
    <property type="entry name" value="PBD"/>
    <property type="match status" value="1"/>
</dbReference>
<dbReference type="PROSITE" id="PS50238">
    <property type="entry name" value="RHOGAP"/>
    <property type="match status" value="1"/>
</dbReference>
<dbReference type="EMBL" id="OZ019903">
    <property type="protein sequence ID" value="CAK9196783.1"/>
    <property type="molecule type" value="Genomic_DNA"/>
</dbReference>
<dbReference type="InterPro" id="IPR036936">
    <property type="entry name" value="CRIB_dom_sf"/>
</dbReference>
<dbReference type="Gene3D" id="3.90.810.10">
    <property type="entry name" value="CRIB domain"/>
    <property type="match status" value="1"/>
</dbReference>
<evidence type="ECO:0000313" key="6">
    <source>
        <dbReference type="Proteomes" id="UP001497512"/>
    </source>
</evidence>
<feature type="coiled-coil region" evidence="2">
    <location>
        <begin position="104"/>
        <end position="140"/>
    </location>
</feature>
<organism evidence="5 6">
    <name type="scientific">Sphagnum troendelagicum</name>
    <dbReference type="NCBI Taxonomy" id="128251"/>
    <lineage>
        <taxon>Eukaryota</taxon>
        <taxon>Viridiplantae</taxon>
        <taxon>Streptophyta</taxon>
        <taxon>Embryophyta</taxon>
        <taxon>Bryophyta</taxon>
        <taxon>Sphagnophytina</taxon>
        <taxon>Sphagnopsida</taxon>
        <taxon>Sphagnales</taxon>
        <taxon>Sphagnaceae</taxon>
        <taxon>Sphagnum</taxon>
    </lineage>
</organism>